<dbReference type="EC" id="3.1.3.16" evidence="3"/>
<evidence type="ECO:0000256" key="1">
    <source>
        <dbReference type="ARBA" id="ARBA00001936"/>
    </source>
</evidence>
<dbReference type="GO" id="GO:0004722">
    <property type="term" value="F:protein serine/threonine phosphatase activity"/>
    <property type="evidence" value="ECO:0007669"/>
    <property type="project" value="UniProtKB-EC"/>
</dbReference>
<dbReference type="SMART" id="SM00332">
    <property type="entry name" value="PP2Cc"/>
    <property type="match status" value="1"/>
</dbReference>
<comment type="cofactor">
    <cofactor evidence="1">
        <name>Mn(2+)</name>
        <dbReference type="ChEBI" id="CHEBI:29035"/>
    </cofactor>
</comment>
<feature type="domain" description="PPM-type phosphatase" evidence="11">
    <location>
        <begin position="23"/>
        <end position="603"/>
    </location>
</feature>
<evidence type="ECO:0000256" key="9">
    <source>
        <dbReference type="RuleBase" id="RU003465"/>
    </source>
</evidence>
<feature type="region of interest" description="Disordered" evidence="10">
    <location>
        <begin position="607"/>
        <end position="678"/>
    </location>
</feature>
<dbReference type="AlphaFoldDB" id="A0A9X6N937"/>
<keyword evidence="4" id="KW-0479">Metal-binding</keyword>
<dbReference type="CDD" id="cd00143">
    <property type="entry name" value="PP2Cc"/>
    <property type="match status" value="1"/>
</dbReference>
<dbReference type="PROSITE" id="PS51746">
    <property type="entry name" value="PPM_2"/>
    <property type="match status" value="1"/>
</dbReference>
<accession>A0A9X6N937</accession>
<keyword evidence="5 9" id="KW-0378">Hydrolase</keyword>
<dbReference type="PANTHER" id="PTHR13832">
    <property type="entry name" value="PROTEIN PHOSPHATASE 2C"/>
    <property type="match status" value="1"/>
</dbReference>
<keyword evidence="8" id="KW-0464">Manganese</keyword>
<feature type="region of interest" description="Disordered" evidence="10">
    <location>
        <begin position="257"/>
        <end position="301"/>
    </location>
</feature>
<evidence type="ECO:0000256" key="4">
    <source>
        <dbReference type="ARBA" id="ARBA00022723"/>
    </source>
</evidence>
<evidence type="ECO:0000259" key="11">
    <source>
        <dbReference type="PROSITE" id="PS51746"/>
    </source>
</evidence>
<dbReference type="GO" id="GO:0046872">
    <property type="term" value="F:metal ion binding"/>
    <property type="evidence" value="ECO:0007669"/>
    <property type="project" value="UniProtKB-KW"/>
</dbReference>
<protein>
    <recommendedName>
        <fullName evidence="3">protein-serine/threonine phosphatase</fullName>
        <ecNumber evidence="3">3.1.3.16</ecNumber>
    </recommendedName>
</protein>
<evidence type="ECO:0000313" key="13">
    <source>
        <dbReference type="Proteomes" id="UP000192578"/>
    </source>
</evidence>
<dbReference type="Pfam" id="PF00481">
    <property type="entry name" value="PP2C"/>
    <property type="match status" value="2"/>
</dbReference>
<evidence type="ECO:0000313" key="12">
    <source>
        <dbReference type="EMBL" id="OWA50145.1"/>
    </source>
</evidence>
<feature type="compositionally biased region" description="Polar residues" evidence="10">
    <location>
        <begin position="628"/>
        <end position="640"/>
    </location>
</feature>
<evidence type="ECO:0000256" key="10">
    <source>
        <dbReference type="SAM" id="MobiDB-lite"/>
    </source>
</evidence>
<name>A0A9X6N937_HYPEX</name>
<evidence type="ECO:0000256" key="7">
    <source>
        <dbReference type="ARBA" id="ARBA00022912"/>
    </source>
</evidence>
<organism evidence="12 13">
    <name type="scientific">Hypsibius exemplaris</name>
    <name type="common">Freshwater tardigrade</name>
    <dbReference type="NCBI Taxonomy" id="2072580"/>
    <lineage>
        <taxon>Eukaryota</taxon>
        <taxon>Metazoa</taxon>
        <taxon>Ecdysozoa</taxon>
        <taxon>Tardigrada</taxon>
        <taxon>Eutardigrada</taxon>
        <taxon>Parachela</taxon>
        <taxon>Hypsibioidea</taxon>
        <taxon>Hypsibiidae</taxon>
        <taxon>Hypsibius</taxon>
    </lineage>
</organism>
<keyword evidence="7 9" id="KW-0904">Protein phosphatase</keyword>
<dbReference type="InterPro" id="IPR001932">
    <property type="entry name" value="PPM-type_phosphatase-like_dom"/>
</dbReference>
<keyword evidence="13" id="KW-1185">Reference proteome</keyword>
<dbReference type="Proteomes" id="UP000192578">
    <property type="component" value="Unassembled WGS sequence"/>
</dbReference>
<comment type="caution">
    <text evidence="12">The sequence shown here is derived from an EMBL/GenBank/DDBJ whole genome shotgun (WGS) entry which is preliminary data.</text>
</comment>
<feature type="compositionally biased region" description="Basic and acidic residues" evidence="10">
    <location>
        <begin position="116"/>
        <end position="127"/>
    </location>
</feature>
<keyword evidence="6" id="KW-0460">Magnesium</keyword>
<evidence type="ECO:0000256" key="6">
    <source>
        <dbReference type="ARBA" id="ARBA00022842"/>
    </source>
</evidence>
<reference evidence="13" key="1">
    <citation type="submission" date="2017-01" db="EMBL/GenBank/DDBJ databases">
        <title>Comparative genomics of anhydrobiosis in the tardigrade Hypsibius dujardini.</title>
        <authorList>
            <person name="Yoshida Y."/>
            <person name="Koutsovoulos G."/>
            <person name="Laetsch D."/>
            <person name="Stevens L."/>
            <person name="Kumar S."/>
            <person name="Horikawa D."/>
            <person name="Ishino K."/>
            <person name="Komine S."/>
            <person name="Tomita M."/>
            <person name="Blaxter M."/>
            <person name="Arakawa K."/>
        </authorList>
    </citation>
    <scope>NUCLEOTIDE SEQUENCE [LARGE SCALE GENOMIC DNA]</scope>
    <source>
        <strain evidence="13">Z151</strain>
    </source>
</reference>
<dbReference type="SUPFAM" id="SSF81606">
    <property type="entry name" value="PP2C-like"/>
    <property type="match status" value="2"/>
</dbReference>
<dbReference type="InterPro" id="IPR015655">
    <property type="entry name" value="PP2C"/>
</dbReference>
<feature type="region of interest" description="Disordered" evidence="10">
    <location>
        <begin position="332"/>
        <end position="402"/>
    </location>
</feature>
<proteinExistence type="inferred from homology"/>
<comment type="similarity">
    <text evidence="2 9">Belongs to the PP2C family.</text>
</comment>
<dbReference type="PANTHER" id="PTHR13832:SF803">
    <property type="entry name" value="PROTEIN PHOSPHATASE 1G"/>
    <property type="match status" value="1"/>
</dbReference>
<evidence type="ECO:0000256" key="5">
    <source>
        <dbReference type="ARBA" id="ARBA00022801"/>
    </source>
</evidence>
<feature type="region of interest" description="Disordered" evidence="10">
    <location>
        <begin position="180"/>
        <end position="236"/>
    </location>
</feature>
<dbReference type="InterPro" id="IPR036457">
    <property type="entry name" value="PPM-type-like_dom_sf"/>
</dbReference>
<feature type="compositionally biased region" description="Acidic residues" evidence="10">
    <location>
        <begin position="182"/>
        <end position="217"/>
    </location>
</feature>
<dbReference type="PROSITE" id="PS01032">
    <property type="entry name" value="PPM_1"/>
    <property type="match status" value="1"/>
</dbReference>
<gene>
    <name evidence="12" type="ORF">BV898_14670</name>
</gene>
<dbReference type="Gene3D" id="3.60.40.10">
    <property type="entry name" value="PPM-type phosphatase domain"/>
    <property type="match status" value="2"/>
</dbReference>
<feature type="region of interest" description="Disordered" evidence="10">
    <location>
        <begin position="116"/>
        <end position="143"/>
    </location>
</feature>
<feature type="compositionally biased region" description="Acidic residues" evidence="10">
    <location>
        <begin position="131"/>
        <end position="143"/>
    </location>
</feature>
<feature type="compositionally biased region" description="Acidic residues" evidence="10">
    <location>
        <begin position="379"/>
        <end position="392"/>
    </location>
</feature>
<evidence type="ECO:0000256" key="2">
    <source>
        <dbReference type="ARBA" id="ARBA00006702"/>
    </source>
</evidence>
<dbReference type="EMBL" id="MTYJ01000183">
    <property type="protein sequence ID" value="OWA50145.1"/>
    <property type="molecule type" value="Genomic_DNA"/>
</dbReference>
<evidence type="ECO:0000256" key="3">
    <source>
        <dbReference type="ARBA" id="ARBA00013081"/>
    </source>
</evidence>
<sequence length="695" mass="72878">MGSYLSQPVREKESDDGSQDLVDFGASAMQGWRISQEDAHVANLNFDQKSMLFAVFDGHGGAEVAKYAALHMGNHIKSLDKYKQGDYEGALVEAFLSFDALLREPHIMEILKALSKSDSEAGDKADGDSSSSEEEEEELADLLDEADESVEEVIKRVGAGGLGLDMAQLLRNAVAKVNGMDVDSDSDDDDDEEEKEDGNETEEADSTDADSQDDEDVAPAVTGLPPIRRGDSYGAAEIAKSDQEALRKVVLNHLSEAFGQESTPEDSKAGTGFGSAAPLADANAPTQQNGASSVEGATASSTAAKSVIIDDDAADKPSIAAVSSAASSSAGCSSLAEAGSSASTSTGSGSAVDHLIGNGGGDEADEDDEEYNPENGQMDSDDDDEDDWEDDPTSASPQNGAARRMLLAPGLLEYGGGAMGQSMVSGFDSGATACVAFIKDDILYVANAGDSRCVVCQDGKAIEMSFDHKPEDPLETARIYKAGGKVTADGRVNNGLNLSRALGDHNYKGNVALDLSEQMISAKPDIKTLQLNSSHQFLVIACDGIWNSMNSQQVIDFVRQRIDKRPPGSLSKICEELFDTVIAPTSGGDGTGMDNCTCVIVRFGHPTTSLPLNEPEPEPAPNGAQEMPVSSPTPLSSASQKRVHEEVDGDNMGEEDKSSKKIKTNGDETVSYPPPTPAEVADAVVIAVNGHGGAE</sequence>
<feature type="compositionally biased region" description="Low complexity" evidence="10">
    <location>
        <begin position="332"/>
        <end position="351"/>
    </location>
</feature>
<evidence type="ECO:0000256" key="8">
    <source>
        <dbReference type="ARBA" id="ARBA00023211"/>
    </source>
</evidence>
<feature type="compositionally biased region" description="Acidic residues" evidence="10">
    <location>
        <begin position="362"/>
        <end position="372"/>
    </location>
</feature>
<dbReference type="OrthoDB" id="10264738at2759"/>
<dbReference type="InterPro" id="IPR000222">
    <property type="entry name" value="PP2C_BS"/>
</dbReference>